<protein>
    <submittedName>
        <fullName evidence="1">Uncharacterized protein</fullName>
    </submittedName>
</protein>
<dbReference type="STRING" id="536979.SAMN04488055_5784"/>
<keyword evidence="2" id="KW-1185">Reference proteome</keyword>
<proteinExistence type="predicted"/>
<evidence type="ECO:0000313" key="2">
    <source>
        <dbReference type="Proteomes" id="UP000185003"/>
    </source>
</evidence>
<reference evidence="1 2" key="1">
    <citation type="submission" date="2016-11" db="EMBL/GenBank/DDBJ databases">
        <authorList>
            <person name="Jaros S."/>
            <person name="Januszkiewicz K."/>
            <person name="Wedrychowicz H."/>
        </authorList>
    </citation>
    <scope>NUCLEOTIDE SEQUENCE [LARGE SCALE GENOMIC DNA]</scope>
    <source>
        <strain evidence="1 2">DSM 24787</strain>
    </source>
</reference>
<name>A0A1N6KG84_9BACT</name>
<dbReference type="OrthoDB" id="1382202at2"/>
<accession>A0A1N6KG84</accession>
<dbReference type="Proteomes" id="UP000185003">
    <property type="component" value="Unassembled WGS sequence"/>
</dbReference>
<sequence length="196" mass="23044">MVIVRKLAYILFFSYCLLNSSCGEVRLKRFTPKEFVNNVNVPRAQYIRDSIQIQDTLKSYLKEHRYSFYSKEYFDSTQIIIDTIIYDNSHKKFIVFVMVKNPTNRQVQPNSNWYFDATSYIGAKSGEDIRLAWVGPNFSNAVNQSELSNIIRSAYFTEFATSDTIGNNMYKYNMNDTRFWQSSIWEKINKVSGESR</sequence>
<dbReference type="EMBL" id="FSRA01000002">
    <property type="protein sequence ID" value="SIO55548.1"/>
    <property type="molecule type" value="Genomic_DNA"/>
</dbReference>
<gene>
    <name evidence="1" type="ORF">SAMN04488055_5784</name>
</gene>
<dbReference type="AlphaFoldDB" id="A0A1N6KG84"/>
<evidence type="ECO:0000313" key="1">
    <source>
        <dbReference type="EMBL" id="SIO55548.1"/>
    </source>
</evidence>
<dbReference type="RefSeq" id="WP_143197624.1">
    <property type="nucleotide sequence ID" value="NZ_FSRA01000002.1"/>
</dbReference>
<organism evidence="1 2">
    <name type="scientific">Chitinophaga niabensis</name>
    <dbReference type="NCBI Taxonomy" id="536979"/>
    <lineage>
        <taxon>Bacteria</taxon>
        <taxon>Pseudomonadati</taxon>
        <taxon>Bacteroidota</taxon>
        <taxon>Chitinophagia</taxon>
        <taxon>Chitinophagales</taxon>
        <taxon>Chitinophagaceae</taxon>
        <taxon>Chitinophaga</taxon>
    </lineage>
</organism>